<organism evidence="4 5">
    <name type="scientific">Psychrobacillus glaciei</name>
    <dbReference type="NCBI Taxonomy" id="2283160"/>
    <lineage>
        <taxon>Bacteria</taxon>
        <taxon>Bacillati</taxon>
        <taxon>Bacillota</taxon>
        <taxon>Bacilli</taxon>
        <taxon>Bacillales</taxon>
        <taxon>Bacillaceae</taxon>
        <taxon>Psychrobacillus</taxon>
    </lineage>
</organism>
<evidence type="ECO:0000259" key="3">
    <source>
        <dbReference type="Pfam" id="PF00293"/>
    </source>
</evidence>
<sequence>MTIKNLAQKVIVKVFKMGIRNSAKAVIVKDGKLLTIKLHENGGTYYILPGGGQKHGENLHQALECREELGAEVEIGELIFVREYIGENHELAAYHSHAHQTEFMFLCNVNQDTFNDGDSPDKGQIGTEWLPITELLDYKLYPQALRTHLISFFVSGKATSFVGDIN</sequence>
<dbReference type="KEGG" id="psyo:PB01_14890"/>
<evidence type="ECO:0000313" key="4">
    <source>
        <dbReference type="EMBL" id="QFG00008.1"/>
    </source>
</evidence>
<protein>
    <submittedName>
        <fullName evidence="4">NUDIX domain-containing protein</fullName>
    </submittedName>
</protein>
<dbReference type="PANTHER" id="PTHR43046:SF14">
    <property type="entry name" value="MUTT_NUDIX FAMILY PROTEIN"/>
    <property type="match status" value="1"/>
</dbReference>
<dbReference type="Proteomes" id="UP000325517">
    <property type="component" value="Chromosome"/>
</dbReference>
<accession>A0A5J6SUU5</accession>
<keyword evidence="5" id="KW-1185">Reference proteome</keyword>
<dbReference type="GO" id="GO:0016787">
    <property type="term" value="F:hydrolase activity"/>
    <property type="evidence" value="ECO:0007669"/>
    <property type="project" value="UniProtKB-KW"/>
</dbReference>
<keyword evidence="2" id="KW-0378">Hydrolase</keyword>
<dbReference type="SUPFAM" id="SSF55811">
    <property type="entry name" value="Nudix"/>
    <property type="match status" value="1"/>
</dbReference>
<comment type="cofactor">
    <cofactor evidence="1">
        <name>Mg(2+)</name>
        <dbReference type="ChEBI" id="CHEBI:18420"/>
    </cofactor>
</comment>
<proteinExistence type="predicted"/>
<dbReference type="RefSeq" id="WP_151700900.1">
    <property type="nucleotide sequence ID" value="NZ_CP031223.1"/>
</dbReference>
<name>A0A5J6SUU5_9BACI</name>
<dbReference type="CDD" id="cd18880">
    <property type="entry name" value="NUDIX_ADPRase"/>
    <property type="match status" value="1"/>
</dbReference>
<reference evidence="4 5" key="1">
    <citation type="submission" date="2018-07" db="EMBL/GenBank/DDBJ databases">
        <title>Complete genome sequence of Psychrobacillus sp. PB01, isolated from iceberg, and comparative genome analysis of Psychrobacillus strains.</title>
        <authorList>
            <person name="Lee P.C."/>
        </authorList>
    </citation>
    <scope>NUCLEOTIDE SEQUENCE [LARGE SCALE GENOMIC DNA]</scope>
    <source>
        <strain evidence="4 5">PB01</strain>
    </source>
</reference>
<dbReference type="OrthoDB" id="65827at2"/>
<gene>
    <name evidence="4" type="ORF">PB01_14890</name>
</gene>
<evidence type="ECO:0000256" key="1">
    <source>
        <dbReference type="ARBA" id="ARBA00001946"/>
    </source>
</evidence>
<dbReference type="EMBL" id="CP031223">
    <property type="protein sequence ID" value="QFG00008.1"/>
    <property type="molecule type" value="Genomic_DNA"/>
</dbReference>
<evidence type="ECO:0000256" key="2">
    <source>
        <dbReference type="ARBA" id="ARBA00022801"/>
    </source>
</evidence>
<feature type="domain" description="Nudix hydrolase" evidence="3">
    <location>
        <begin position="26"/>
        <end position="142"/>
    </location>
</feature>
<dbReference type="PANTHER" id="PTHR43046">
    <property type="entry name" value="GDP-MANNOSE MANNOSYL HYDROLASE"/>
    <property type="match status" value="1"/>
</dbReference>
<dbReference type="Pfam" id="PF00293">
    <property type="entry name" value="NUDIX"/>
    <property type="match status" value="1"/>
</dbReference>
<dbReference type="AlphaFoldDB" id="A0A5J6SUU5"/>
<dbReference type="InterPro" id="IPR000086">
    <property type="entry name" value="NUDIX_hydrolase_dom"/>
</dbReference>
<dbReference type="Gene3D" id="3.90.79.10">
    <property type="entry name" value="Nucleoside Triphosphate Pyrophosphohydrolase"/>
    <property type="match status" value="1"/>
</dbReference>
<dbReference type="InterPro" id="IPR015797">
    <property type="entry name" value="NUDIX_hydrolase-like_dom_sf"/>
</dbReference>
<evidence type="ECO:0000313" key="5">
    <source>
        <dbReference type="Proteomes" id="UP000325517"/>
    </source>
</evidence>